<keyword evidence="2" id="KW-1185">Reference proteome</keyword>
<reference evidence="1 2" key="1">
    <citation type="submission" date="2017-06" db="EMBL/GenBank/DDBJ databases">
        <title>Genome sequencing of cyanobaciteial culture collection at National Institute for Environmental Studies (NIES).</title>
        <authorList>
            <person name="Hirose Y."/>
            <person name="Shimura Y."/>
            <person name="Fujisawa T."/>
            <person name="Nakamura Y."/>
            <person name="Kawachi M."/>
        </authorList>
    </citation>
    <scope>NUCLEOTIDE SEQUENCE [LARGE SCALE GENOMIC DNA]</scope>
    <source>
        <strain evidence="1 2">NIES-37</strain>
    </source>
</reference>
<dbReference type="KEGG" id="ttq:NIES37_57650"/>
<evidence type="ECO:0000313" key="2">
    <source>
        <dbReference type="Proteomes" id="UP000218785"/>
    </source>
</evidence>
<gene>
    <name evidence="1" type="ORF">NIES37_57650</name>
</gene>
<protein>
    <submittedName>
        <fullName evidence="1">Uncharacterized protein</fullName>
    </submittedName>
</protein>
<dbReference type="EMBL" id="AP018248">
    <property type="protein sequence ID" value="BAZ01759.1"/>
    <property type="molecule type" value="Genomic_DNA"/>
</dbReference>
<name>A0A1Z4N7Q5_9CYAN</name>
<evidence type="ECO:0000313" key="1">
    <source>
        <dbReference type="EMBL" id="BAZ01759.1"/>
    </source>
</evidence>
<dbReference type="Proteomes" id="UP000218785">
    <property type="component" value="Chromosome"/>
</dbReference>
<accession>A0A1Z4N7Q5</accession>
<proteinExistence type="predicted"/>
<dbReference type="RefSeq" id="WP_190445800.1">
    <property type="nucleotide sequence ID" value="NZ_CAWNJS010000001.1"/>
</dbReference>
<dbReference type="AlphaFoldDB" id="A0A1Z4N7Q5"/>
<organism evidence="1 2">
    <name type="scientific">Tolypothrix tenuis PCC 7101</name>
    <dbReference type="NCBI Taxonomy" id="231146"/>
    <lineage>
        <taxon>Bacteria</taxon>
        <taxon>Bacillati</taxon>
        <taxon>Cyanobacteriota</taxon>
        <taxon>Cyanophyceae</taxon>
        <taxon>Nostocales</taxon>
        <taxon>Tolypothrichaceae</taxon>
        <taxon>Tolypothrix</taxon>
    </lineage>
</organism>
<sequence>MEISLEFQSGQIVSLKHGDKNLYAEVIQVVVSRQLCWVRPLVLVDFFTEPPQITDLRDASDLLWPVNLFQPALDTEVITVLSQVLAKEPKTEPDALAKQQLHQFIHLVWQEGAKG</sequence>